<dbReference type="PANTHER" id="PTHR34154:SF3">
    <property type="entry name" value="ALKALI-SENSITIVE LINKAGE PROTEIN 1"/>
    <property type="match status" value="1"/>
</dbReference>
<feature type="transmembrane region" description="Helical" evidence="1">
    <location>
        <begin position="7"/>
        <end position="27"/>
    </location>
</feature>
<evidence type="ECO:0000313" key="3">
    <source>
        <dbReference type="EMBL" id="MCT7397640.1"/>
    </source>
</evidence>
<name>A0ABT2LWU3_9FIRM</name>
<protein>
    <submittedName>
        <fullName evidence="3">Glycoside hydrolase family protein</fullName>
    </submittedName>
</protein>
<accession>A0ABT2LWU3</accession>
<evidence type="ECO:0000256" key="1">
    <source>
        <dbReference type="SAM" id="Phobius"/>
    </source>
</evidence>
<sequence length="436" mass="49889">MKNIKKLIAAIIMCCFGAAIGIVGIFVNDNSKKEDTLIKWKENALVNPTPGKMIGAGNIDITIANLEDIYENSEKYGKVNEYNIYIDGENKFTIKPDEFAKEEKEDEGFVSGMKLEDMTKKEESISDIASVATVEFHCTKTNSYEIYIEADYDNGSKIYSDVFTIYISKKGLCVNKDMSRELAADKMNASWYYNWDITPFNYYSFENMEYIPMMWTYGSTEATMIERLKKMGYKYLLAYNEPDFTDQANLTVDEVVDAWPDFMNKGIQISSPATALCPPWSKDWFQPFMEQIDADDNLSIDFIALHHYWNWYSDEGVQAFLDLIDQTYEMYHKPIWITEFAISGDPGKNQEQLDAVIGYMKGVIPGLEERDYVERYAWFSFGSKDSRNGASALYDISTGEFTELGKLYSSVGIPAGYQDDSVDVIKENDIKDILIK</sequence>
<dbReference type="EMBL" id="JAODBU010000002">
    <property type="protein sequence ID" value="MCT7397640.1"/>
    <property type="molecule type" value="Genomic_DNA"/>
</dbReference>
<dbReference type="InterPro" id="IPR024655">
    <property type="entry name" value="Asl1_glyco_hydro_catalytic"/>
</dbReference>
<keyword evidence="1" id="KW-0472">Membrane</keyword>
<gene>
    <name evidence="3" type="ORF">N5B56_00895</name>
</gene>
<organism evidence="3 4">
    <name type="scientific">Eubacterium album</name>
    <dbReference type="NCBI Taxonomy" id="2978477"/>
    <lineage>
        <taxon>Bacteria</taxon>
        <taxon>Bacillati</taxon>
        <taxon>Bacillota</taxon>
        <taxon>Clostridia</taxon>
        <taxon>Eubacteriales</taxon>
        <taxon>Eubacteriaceae</taxon>
        <taxon>Eubacterium</taxon>
    </lineage>
</organism>
<dbReference type="InterPro" id="IPR017853">
    <property type="entry name" value="GH"/>
</dbReference>
<comment type="caution">
    <text evidence="3">The sequence shown here is derived from an EMBL/GenBank/DDBJ whole genome shotgun (WGS) entry which is preliminary data.</text>
</comment>
<keyword evidence="4" id="KW-1185">Reference proteome</keyword>
<evidence type="ECO:0000313" key="4">
    <source>
        <dbReference type="Proteomes" id="UP001431199"/>
    </source>
</evidence>
<evidence type="ECO:0000259" key="2">
    <source>
        <dbReference type="Pfam" id="PF11790"/>
    </source>
</evidence>
<keyword evidence="3" id="KW-0378">Hydrolase</keyword>
<feature type="domain" description="Asl1-like glycosyl hydrolase catalytic" evidence="2">
    <location>
        <begin position="173"/>
        <end position="408"/>
    </location>
</feature>
<dbReference type="InterPro" id="IPR053183">
    <property type="entry name" value="ASL1"/>
</dbReference>
<dbReference type="PANTHER" id="PTHR34154">
    <property type="entry name" value="ALKALI-SENSITIVE LINKAGE PROTEIN 1"/>
    <property type="match status" value="1"/>
</dbReference>
<reference evidence="3" key="1">
    <citation type="submission" date="2022-09" db="EMBL/GenBank/DDBJ databases">
        <title>Eubacterium sp. LFL-14 isolated from human feces.</title>
        <authorList>
            <person name="Liu F."/>
        </authorList>
    </citation>
    <scope>NUCLEOTIDE SEQUENCE</scope>
    <source>
        <strain evidence="3">LFL-14</strain>
    </source>
</reference>
<dbReference type="GO" id="GO:0016787">
    <property type="term" value="F:hydrolase activity"/>
    <property type="evidence" value="ECO:0007669"/>
    <property type="project" value="UniProtKB-KW"/>
</dbReference>
<dbReference type="Gene3D" id="3.20.20.80">
    <property type="entry name" value="Glycosidases"/>
    <property type="match status" value="1"/>
</dbReference>
<proteinExistence type="predicted"/>
<keyword evidence="1" id="KW-0812">Transmembrane</keyword>
<dbReference type="SUPFAM" id="SSF51445">
    <property type="entry name" value="(Trans)glycosidases"/>
    <property type="match status" value="1"/>
</dbReference>
<dbReference type="Pfam" id="PF11790">
    <property type="entry name" value="Glyco_hydro_cc"/>
    <property type="match status" value="1"/>
</dbReference>
<keyword evidence="1" id="KW-1133">Transmembrane helix</keyword>
<dbReference type="Proteomes" id="UP001431199">
    <property type="component" value="Unassembled WGS sequence"/>
</dbReference>
<dbReference type="RefSeq" id="WP_260978102.1">
    <property type="nucleotide sequence ID" value="NZ_JAODBU010000002.1"/>
</dbReference>